<name>A0A9Q8PFS6_PASFU</name>
<dbReference type="AlphaFoldDB" id="A0A9Q8PFS6"/>
<keyword evidence="2" id="KW-1185">Reference proteome</keyword>
<protein>
    <submittedName>
        <fullName evidence="1">Uncharacterized protein</fullName>
    </submittedName>
</protein>
<evidence type="ECO:0000313" key="2">
    <source>
        <dbReference type="Proteomes" id="UP000756132"/>
    </source>
</evidence>
<dbReference type="PANTHER" id="PTHR42085:SF1">
    <property type="entry name" value="F-BOX DOMAIN-CONTAINING PROTEIN"/>
    <property type="match status" value="1"/>
</dbReference>
<dbReference type="RefSeq" id="XP_047765968.1">
    <property type="nucleotide sequence ID" value="XM_047908237.1"/>
</dbReference>
<gene>
    <name evidence="1" type="ORF">CLAFUR5_09089</name>
</gene>
<evidence type="ECO:0000313" key="1">
    <source>
        <dbReference type="EMBL" id="UJO21602.1"/>
    </source>
</evidence>
<dbReference type="InterPro" id="IPR038883">
    <property type="entry name" value="AN11006-like"/>
</dbReference>
<sequence>MKTQTFDKLLHALTTCMREGLESQEQELEATEARANFFMLPTELRNATYELVLVASRPLRSKHEPQSHQEHRTHIEYREDFSTTLLQVSRQVRQEALPTFWGMNTFKTTIRCRHPRDLSETLQLRTIKRWNFPLDGEGAAIFRNLRIELSMNIGWDPLKLKMSQLLDPNSHRTRDISLDEYADVISNHTGATLRQLGAHCSTSGWNQDIIFEIIPLAELAIEKSAVEVEISTWQGMPK</sequence>
<dbReference type="PANTHER" id="PTHR42085">
    <property type="entry name" value="F-BOX DOMAIN-CONTAINING PROTEIN"/>
    <property type="match status" value="1"/>
</dbReference>
<proteinExistence type="predicted"/>
<dbReference type="KEGG" id="ffu:CLAFUR5_09089"/>
<dbReference type="GeneID" id="71988967"/>
<dbReference type="OrthoDB" id="3650508at2759"/>
<accession>A0A9Q8PFS6</accession>
<dbReference type="EMBL" id="CP090171">
    <property type="protein sequence ID" value="UJO21602.1"/>
    <property type="molecule type" value="Genomic_DNA"/>
</dbReference>
<reference evidence="1" key="2">
    <citation type="journal article" date="2022" name="Microb. Genom.">
        <title>A chromosome-scale genome assembly of the tomato pathogen Cladosporium fulvum reveals a compartmentalized genome architecture and the presence of a dispensable chromosome.</title>
        <authorList>
            <person name="Zaccaron A.Z."/>
            <person name="Chen L.H."/>
            <person name="Samaras A."/>
            <person name="Stergiopoulos I."/>
        </authorList>
    </citation>
    <scope>NUCLEOTIDE SEQUENCE</scope>
    <source>
        <strain evidence="1">Race5_Kim</strain>
    </source>
</reference>
<dbReference type="Proteomes" id="UP000756132">
    <property type="component" value="Chromosome 9"/>
</dbReference>
<reference evidence="1" key="1">
    <citation type="submission" date="2021-12" db="EMBL/GenBank/DDBJ databases">
        <authorList>
            <person name="Zaccaron A."/>
            <person name="Stergiopoulos I."/>
        </authorList>
    </citation>
    <scope>NUCLEOTIDE SEQUENCE</scope>
    <source>
        <strain evidence="1">Race5_Kim</strain>
    </source>
</reference>
<organism evidence="1 2">
    <name type="scientific">Passalora fulva</name>
    <name type="common">Tomato leaf mold</name>
    <name type="synonym">Cladosporium fulvum</name>
    <dbReference type="NCBI Taxonomy" id="5499"/>
    <lineage>
        <taxon>Eukaryota</taxon>
        <taxon>Fungi</taxon>
        <taxon>Dikarya</taxon>
        <taxon>Ascomycota</taxon>
        <taxon>Pezizomycotina</taxon>
        <taxon>Dothideomycetes</taxon>
        <taxon>Dothideomycetidae</taxon>
        <taxon>Mycosphaerellales</taxon>
        <taxon>Mycosphaerellaceae</taxon>
        <taxon>Fulvia</taxon>
    </lineage>
</organism>